<keyword evidence="6 9" id="KW-1133">Transmembrane helix</keyword>
<dbReference type="Pfam" id="PF12349">
    <property type="entry name" value="Sterol-sensing"/>
    <property type="match status" value="1"/>
</dbReference>
<comment type="subcellular location">
    <subcellularLocation>
        <location evidence="1 9">Endoplasmic reticulum membrane</location>
        <topology evidence="1 9">Multi-pass membrane protein</topology>
    </subcellularLocation>
</comment>
<dbReference type="PANTHER" id="PTHR10572">
    <property type="entry name" value="3-HYDROXY-3-METHYLGLUTARYL-COENZYME A REDUCTASE"/>
    <property type="match status" value="1"/>
</dbReference>
<evidence type="ECO:0000256" key="3">
    <source>
        <dbReference type="ARBA" id="ARBA00022692"/>
    </source>
</evidence>
<dbReference type="InterPro" id="IPR000731">
    <property type="entry name" value="SSD"/>
</dbReference>
<keyword evidence="3 9" id="KW-0812">Transmembrane</keyword>
<evidence type="ECO:0000259" key="11">
    <source>
        <dbReference type="PROSITE" id="PS50156"/>
    </source>
</evidence>
<sequence length="1190" mass="128020">MLGSLIPTRWRRNYDVTDPDKPGFYNRQVTPYLQAVSSKACTHPIHTIAFVAILGSAFYVNLLESGFFQPSPATLANRLDWNALSAGSRRLHLGEETAWRWQLEDSNGGGKKAWDRESVEELAVLTLAFPDLAGSPDAAPVAQSLPLSEGSLAEVLPASANILAPLSSDTTLAFSMPYSESAAFLESVKEVAASNNGMAQSGAEDTDDEPEQAKWVMRNGKKYGQSNSILDWARNSWTAFIDLIKNAETLDIIIMSLGYLSMYLTFVSLFLSMRRMGSNFWLGTTVMFSSAFAFLFGIVMTMKLGVPENVVLLSEGVPFLVVTVGFEKPIVLTQAVLSAALQAKKTNQNGDGNGDAPFTIQNAVQIAVRERGFEIVRDYLVEIAILCAGAASGIQGGLRQFCFLAAWTLFFDCILLFTFYTSILTIKLEINRIKRHVTLRKALEEDGVSRRVAENVASSNEWPKDESFHSSETYSIFGRKVRDSSIPRFKVLMVTGFILINVLNLCTMPFRGTRNNSPVTTAGLSSVVTQPPMDPFKVAGNGLDYIFSQAKRSKQSVSVTVLSPVKYDLSYPSMLEVGKQGSDWLLFDGGYRDGVFSAVGGRVVESLLKSFEDPVLSKWVITALAMSLVLNGYLFNAARWSIKDPDQDRKRRESVILDAPRPADAHVQNGTPIAPALLNGEARVAPQPDEDGHVPGSRKRSREECETMLREKKAPLLDDSELTDLALRGKIPGHALEKTLEDKTRAVKIRRAVISRTPGTSDLTSKLEKSLLPYEHFDYDRVHGACCENVIGYTPLPLGVAGPITIDGKSYFLPMATTEGVLVASTSRGCKAINAGGGAITVLTADGMTRGPCIGFETLTRAAAAKVWLDGPEGQRVMREAFDSTSRFARLQHLKTSIAGTYVYVRFKTTTGDAMGMNMISKGVEHALHVMSTECGFDDMAIISVSGNFCIDKKPSAINWIDGRGKSVVAEAVIPADVVRTVLKSDVDALVELNIAKNFIGSAMAGSIGGFNAHAANIVTAIFLATGQDPAQNVESSNCITVMRKYVSPAPALLLQKSPTPPFPRPKLTSSLPCSLNGALQISVSMPSIEVGTIGGGTVLEPQAAMLDLLGVRGPHPTAPGTNAQQLARIVAAGVLAGELSLCSALAAGHLVKAHMAHNRSAAPSAAPSRGGSPPPPSSASGGRGLAVRR</sequence>
<dbReference type="InterPro" id="IPR023074">
    <property type="entry name" value="HMG_CoA_Rdtase_cat_sf"/>
</dbReference>
<dbReference type="InterPro" id="IPR002202">
    <property type="entry name" value="HMG_CoA_Rdtase"/>
</dbReference>
<dbReference type="InterPro" id="IPR009023">
    <property type="entry name" value="HMG_CoA_Rdtase_NAD(P)-bd_sf"/>
</dbReference>
<dbReference type="Proteomes" id="UP000310066">
    <property type="component" value="Unassembled WGS sequence"/>
</dbReference>
<dbReference type="Gene3D" id="3.90.770.10">
    <property type="entry name" value="3-hydroxy-3-methylglutaryl-coenzyme A Reductase, Chain A, domain 2"/>
    <property type="match status" value="1"/>
</dbReference>
<organism evidence="12 13">
    <name type="scientific">Friedmanniomyces endolithicus</name>
    <dbReference type="NCBI Taxonomy" id="329885"/>
    <lineage>
        <taxon>Eukaryota</taxon>
        <taxon>Fungi</taxon>
        <taxon>Dikarya</taxon>
        <taxon>Ascomycota</taxon>
        <taxon>Pezizomycotina</taxon>
        <taxon>Dothideomycetes</taxon>
        <taxon>Dothideomycetidae</taxon>
        <taxon>Mycosphaerellales</taxon>
        <taxon>Teratosphaeriaceae</taxon>
        <taxon>Friedmanniomyces</taxon>
    </lineage>
</organism>
<dbReference type="GO" id="GO:0004420">
    <property type="term" value="F:hydroxymethylglutaryl-CoA reductase (NADPH) activity"/>
    <property type="evidence" value="ECO:0007669"/>
    <property type="project" value="UniProtKB-EC"/>
</dbReference>
<dbReference type="SUPFAM" id="SSF56542">
    <property type="entry name" value="Substrate-binding domain of HMG-CoA reductase"/>
    <property type="match status" value="1"/>
</dbReference>
<evidence type="ECO:0000256" key="1">
    <source>
        <dbReference type="ARBA" id="ARBA00004477"/>
    </source>
</evidence>
<dbReference type="EMBL" id="NAJP01000054">
    <property type="protein sequence ID" value="TKA37168.1"/>
    <property type="molecule type" value="Genomic_DNA"/>
</dbReference>
<comment type="pathway">
    <text evidence="9">Metabolic intermediate biosynthesis; (R)-mevalonate biosynthesis; (R)-mevalonate from acetyl-CoA: step 3/3.</text>
</comment>
<evidence type="ECO:0000256" key="8">
    <source>
        <dbReference type="ARBA" id="ARBA00023136"/>
    </source>
</evidence>
<reference evidence="12 13" key="1">
    <citation type="submission" date="2017-03" db="EMBL/GenBank/DDBJ databases">
        <title>Genomes of endolithic fungi from Antarctica.</title>
        <authorList>
            <person name="Coleine C."/>
            <person name="Masonjones S."/>
            <person name="Stajich J.E."/>
        </authorList>
    </citation>
    <scope>NUCLEOTIDE SEQUENCE [LARGE SCALE GENOMIC DNA]</scope>
    <source>
        <strain evidence="12 13">CCFEE 5311</strain>
    </source>
</reference>
<dbReference type="OrthoDB" id="310654at2759"/>
<dbReference type="CDD" id="cd00643">
    <property type="entry name" value="HMG-CoA_reductase_classI"/>
    <property type="match status" value="1"/>
</dbReference>
<dbReference type="GO" id="GO:0005778">
    <property type="term" value="C:peroxisomal membrane"/>
    <property type="evidence" value="ECO:0007669"/>
    <property type="project" value="TreeGrafter"/>
</dbReference>
<feature type="compositionally biased region" description="Low complexity" evidence="10">
    <location>
        <begin position="1160"/>
        <end position="1172"/>
    </location>
</feature>
<evidence type="ECO:0000256" key="9">
    <source>
        <dbReference type="RuleBase" id="RU361219"/>
    </source>
</evidence>
<dbReference type="InterPro" id="IPR053958">
    <property type="entry name" value="HMGCR/SNAP/NPC1-like_SSD"/>
</dbReference>
<dbReference type="Pfam" id="PF00368">
    <property type="entry name" value="HMG-CoA_red"/>
    <property type="match status" value="1"/>
</dbReference>
<evidence type="ECO:0000256" key="4">
    <source>
        <dbReference type="ARBA" id="ARBA00022824"/>
    </source>
</evidence>
<protein>
    <recommendedName>
        <fullName evidence="9">3-hydroxy-3-methylglutaryl coenzyme A reductase</fullName>
        <shortName evidence="9">HMG-CoA reductase</shortName>
        <ecNumber evidence="9">1.1.1.34</ecNumber>
    </recommendedName>
</protein>
<dbReference type="FunFam" id="3.30.70.420:FF:000001">
    <property type="entry name" value="3-hydroxy-3-methylglutaryl coenzyme A reductase"/>
    <property type="match status" value="1"/>
</dbReference>
<gene>
    <name evidence="12" type="ORF">B0A54_12029</name>
</gene>
<keyword evidence="7 9" id="KW-0560">Oxidoreductase</keyword>
<dbReference type="SUPFAM" id="SSF55035">
    <property type="entry name" value="NAD-binding domain of HMG-CoA reductase"/>
    <property type="match status" value="1"/>
</dbReference>
<evidence type="ECO:0000256" key="5">
    <source>
        <dbReference type="ARBA" id="ARBA00022857"/>
    </source>
</evidence>
<name>A0A4U0UMW7_9PEZI</name>
<dbReference type="PROSITE" id="PS50156">
    <property type="entry name" value="SSD"/>
    <property type="match status" value="1"/>
</dbReference>
<evidence type="ECO:0000256" key="2">
    <source>
        <dbReference type="ARBA" id="ARBA00007661"/>
    </source>
</evidence>
<evidence type="ECO:0000313" key="13">
    <source>
        <dbReference type="Proteomes" id="UP000310066"/>
    </source>
</evidence>
<dbReference type="GO" id="GO:0008299">
    <property type="term" value="P:isoprenoid biosynthetic process"/>
    <property type="evidence" value="ECO:0007669"/>
    <property type="project" value="InterPro"/>
</dbReference>
<dbReference type="STRING" id="329885.A0A4U0UMW7"/>
<keyword evidence="4 9" id="KW-0256">Endoplasmic reticulum</keyword>
<evidence type="ECO:0000256" key="10">
    <source>
        <dbReference type="SAM" id="MobiDB-lite"/>
    </source>
</evidence>
<dbReference type="InterPro" id="IPR023076">
    <property type="entry name" value="HMG_CoA_Rdtase_CS"/>
</dbReference>
<feature type="transmembrane region" description="Helical" evidence="9">
    <location>
        <begin position="280"/>
        <end position="299"/>
    </location>
</feature>
<proteinExistence type="inferred from homology"/>
<dbReference type="FunFam" id="1.10.3270.10:FF:000001">
    <property type="entry name" value="3-hydroxy-3-methylglutaryl coenzyme A reductase"/>
    <property type="match status" value="1"/>
</dbReference>
<dbReference type="AlphaFoldDB" id="A0A4U0UMW7"/>
<dbReference type="InterPro" id="IPR004554">
    <property type="entry name" value="HMG_CoA_Rdtase_eu_arc"/>
</dbReference>
<dbReference type="Gene3D" id="1.10.3270.10">
    <property type="entry name" value="HMGR, N-terminal domain"/>
    <property type="match status" value="1"/>
</dbReference>
<feature type="domain" description="SSD" evidence="11">
    <location>
        <begin position="251"/>
        <end position="426"/>
    </location>
</feature>
<dbReference type="PROSITE" id="PS00066">
    <property type="entry name" value="HMG_COA_REDUCTASE_1"/>
    <property type="match status" value="1"/>
</dbReference>
<feature type="transmembrane region" description="Helical" evidence="9">
    <location>
        <begin position="319"/>
        <end position="341"/>
    </location>
</feature>
<dbReference type="PROSITE" id="PS50065">
    <property type="entry name" value="HMG_COA_REDUCTASE_4"/>
    <property type="match status" value="1"/>
</dbReference>
<dbReference type="UniPathway" id="UPA00058">
    <property type="reaction ID" value="UER00103"/>
</dbReference>
<comment type="caution">
    <text evidence="12">The sequence shown here is derived from an EMBL/GenBank/DDBJ whole genome shotgun (WGS) entry which is preliminary data.</text>
</comment>
<accession>A0A4U0UMW7</accession>
<keyword evidence="8 9" id="KW-0472">Membrane</keyword>
<dbReference type="GO" id="GO:0015936">
    <property type="term" value="P:coenzyme A metabolic process"/>
    <property type="evidence" value="ECO:0007669"/>
    <property type="project" value="InterPro"/>
</dbReference>
<dbReference type="InterPro" id="IPR023282">
    <property type="entry name" value="HMG_CoA_Rdtase_N"/>
</dbReference>
<dbReference type="EC" id="1.1.1.34" evidence="9"/>
<evidence type="ECO:0000256" key="6">
    <source>
        <dbReference type="ARBA" id="ARBA00022989"/>
    </source>
</evidence>
<dbReference type="PRINTS" id="PR00071">
    <property type="entry name" value="HMGCOARDTASE"/>
</dbReference>
<feature type="transmembrane region" description="Helical" evidence="9">
    <location>
        <begin position="404"/>
        <end position="426"/>
    </location>
</feature>
<evidence type="ECO:0000313" key="12">
    <source>
        <dbReference type="EMBL" id="TKA37168.1"/>
    </source>
</evidence>
<dbReference type="InterPro" id="IPR009029">
    <property type="entry name" value="HMG_CoA_Rdtase_sub-bd_dom_sf"/>
</dbReference>
<feature type="region of interest" description="Disordered" evidence="10">
    <location>
        <begin position="1160"/>
        <end position="1190"/>
    </location>
</feature>
<dbReference type="GO" id="GO:0005789">
    <property type="term" value="C:endoplasmic reticulum membrane"/>
    <property type="evidence" value="ECO:0007669"/>
    <property type="project" value="UniProtKB-SubCell"/>
</dbReference>
<dbReference type="PROSITE" id="PS01192">
    <property type="entry name" value="HMG_COA_REDUCTASE_3"/>
    <property type="match status" value="1"/>
</dbReference>
<dbReference type="Pfam" id="PF13323">
    <property type="entry name" value="HPIH"/>
    <property type="match status" value="1"/>
</dbReference>
<dbReference type="PROSITE" id="PS00318">
    <property type="entry name" value="HMG_COA_REDUCTASE_2"/>
    <property type="match status" value="1"/>
</dbReference>
<feature type="transmembrane region" description="Helical" evidence="9">
    <location>
        <begin position="379"/>
        <end position="398"/>
    </location>
</feature>
<comment type="catalytic activity">
    <reaction evidence="9">
        <text>(R)-mevalonate + 2 NADP(+) + CoA = (3S)-3-hydroxy-3-methylglutaryl-CoA + 2 NADPH + 2 H(+)</text>
        <dbReference type="Rhea" id="RHEA:15989"/>
        <dbReference type="ChEBI" id="CHEBI:15378"/>
        <dbReference type="ChEBI" id="CHEBI:36464"/>
        <dbReference type="ChEBI" id="CHEBI:43074"/>
        <dbReference type="ChEBI" id="CHEBI:57287"/>
        <dbReference type="ChEBI" id="CHEBI:57783"/>
        <dbReference type="ChEBI" id="CHEBI:58349"/>
        <dbReference type="EC" id="1.1.1.34"/>
    </reaction>
</comment>
<dbReference type="NCBIfam" id="TIGR00533">
    <property type="entry name" value="HMG_CoA_R_NADP"/>
    <property type="match status" value="1"/>
</dbReference>
<feature type="transmembrane region" description="Helical" evidence="9">
    <location>
        <begin position="489"/>
        <end position="510"/>
    </location>
</feature>
<dbReference type="GO" id="GO:0006696">
    <property type="term" value="P:ergosterol biosynthetic process"/>
    <property type="evidence" value="ECO:0007669"/>
    <property type="project" value="TreeGrafter"/>
</dbReference>
<dbReference type="PANTHER" id="PTHR10572:SF24">
    <property type="entry name" value="3-HYDROXY-3-METHYLGLUTARYL-COENZYME A REDUCTASE"/>
    <property type="match status" value="1"/>
</dbReference>
<dbReference type="InterPro" id="IPR025583">
    <property type="entry name" value="HMG-CoA_N_dom"/>
</dbReference>
<keyword evidence="5 9" id="KW-0521">NADP</keyword>
<comment type="similarity">
    <text evidence="2 9">Belongs to the HMG-CoA reductase family.</text>
</comment>
<dbReference type="Gene3D" id="3.30.70.420">
    <property type="entry name" value="Hydroxymethylglutaryl-CoA reductase, class I/II, NAD/NADP-binding domain"/>
    <property type="match status" value="1"/>
</dbReference>
<feature type="transmembrane region" description="Helical" evidence="9">
    <location>
        <begin position="252"/>
        <end position="273"/>
    </location>
</feature>
<evidence type="ECO:0000256" key="7">
    <source>
        <dbReference type="ARBA" id="ARBA00023002"/>
    </source>
</evidence>